<proteinExistence type="predicted"/>
<gene>
    <name evidence="1" type="ORF">M9H77_28827</name>
</gene>
<comment type="caution">
    <text evidence="1">The sequence shown here is derived from an EMBL/GenBank/DDBJ whole genome shotgun (WGS) entry which is preliminary data.</text>
</comment>
<evidence type="ECO:0000313" key="2">
    <source>
        <dbReference type="Proteomes" id="UP001060085"/>
    </source>
</evidence>
<sequence>MAIRVLRRPSNLRILCKSISKPTQQFSNSEFKCFSTHPRKVPITFPTKEHHRSLISLSSVFQRYGFSPTQLPRFLKANQFLLNLKPQDIETSLKILLSLKPSQEFLASVVYSCPSVLEREFLKKWEMGFAQMEPSNVTSVLIQNILQVSRKYDLSPCDVSQCIMYLKGLGFSESTVSRILEAFPMVIMMNEDSISYKMRFLMDIGIENRDLDRILNAFPIFLGFEIGNRLKPLFDEFEDLGFDLNVVKKEILRDPGVLGLEVGELSQCLKMLSSLKCRIPIKDSIFRYGAFRGGYEVKLRVDCLRRYGLTYRDAFTVLWKEPRAILYEIEDIENKIEFLVQTMNFNVLSLVQVPEYLGVNFEKKIVPRYNVIEYLRSRGGLGDDIQLRDLIKPSRLRFYNLYVKPYPECEQIYGRFAGDAKVRRGHPIGMWKLFKPEQHPESKEDVKNVQSIMESLG</sequence>
<dbReference type="Proteomes" id="UP001060085">
    <property type="component" value="Linkage Group LG06"/>
</dbReference>
<accession>A0ACC0AHE8</accession>
<dbReference type="EMBL" id="CM044706">
    <property type="protein sequence ID" value="KAI5660034.1"/>
    <property type="molecule type" value="Genomic_DNA"/>
</dbReference>
<name>A0ACC0AHE8_CATRO</name>
<evidence type="ECO:0000313" key="1">
    <source>
        <dbReference type="EMBL" id="KAI5660034.1"/>
    </source>
</evidence>
<organism evidence="1 2">
    <name type="scientific">Catharanthus roseus</name>
    <name type="common">Madagascar periwinkle</name>
    <name type="synonym">Vinca rosea</name>
    <dbReference type="NCBI Taxonomy" id="4058"/>
    <lineage>
        <taxon>Eukaryota</taxon>
        <taxon>Viridiplantae</taxon>
        <taxon>Streptophyta</taxon>
        <taxon>Embryophyta</taxon>
        <taxon>Tracheophyta</taxon>
        <taxon>Spermatophyta</taxon>
        <taxon>Magnoliopsida</taxon>
        <taxon>eudicotyledons</taxon>
        <taxon>Gunneridae</taxon>
        <taxon>Pentapetalae</taxon>
        <taxon>asterids</taxon>
        <taxon>lamiids</taxon>
        <taxon>Gentianales</taxon>
        <taxon>Apocynaceae</taxon>
        <taxon>Rauvolfioideae</taxon>
        <taxon>Vinceae</taxon>
        <taxon>Catharanthinae</taxon>
        <taxon>Catharanthus</taxon>
    </lineage>
</organism>
<reference evidence="2" key="1">
    <citation type="journal article" date="2023" name="Nat. Plants">
        <title>Single-cell RNA sequencing provides a high-resolution roadmap for understanding the multicellular compartmentation of specialized metabolism.</title>
        <authorList>
            <person name="Sun S."/>
            <person name="Shen X."/>
            <person name="Li Y."/>
            <person name="Li Y."/>
            <person name="Wang S."/>
            <person name="Li R."/>
            <person name="Zhang H."/>
            <person name="Shen G."/>
            <person name="Guo B."/>
            <person name="Wei J."/>
            <person name="Xu J."/>
            <person name="St-Pierre B."/>
            <person name="Chen S."/>
            <person name="Sun C."/>
        </authorList>
    </citation>
    <scope>NUCLEOTIDE SEQUENCE [LARGE SCALE GENOMIC DNA]</scope>
</reference>
<keyword evidence="2" id="KW-1185">Reference proteome</keyword>
<protein>
    <submittedName>
        <fullName evidence="1">Uncharacterized protein</fullName>
    </submittedName>
</protein>